<accession>A0A0E9WV57</accession>
<evidence type="ECO:0000313" key="1">
    <source>
        <dbReference type="EMBL" id="JAH94262.1"/>
    </source>
</evidence>
<protein>
    <submittedName>
        <fullName evidence="1">Uncharacterized protein</fullName>
    </submittedName>
</protein>
<reference evidence="1" key="1">
    <citation type="submission" date="2014-11" db="EMBL/GenBank/DDBJ databases">
        <authorList>
            <person name="Amaro Gonzalez C."/>
        </authorList>
    </citation>
    <scope>NUCLEOTIDE SEQUENCE</scope>
</reference>
<name>A0A0E9WV57_ANGAN</name>
<dbReference type="EMBL" id="GBXM01014315">
    <property type="protein sequence ID" value="JAH94262.1"/>
    <property type="molecule type" value="Transcribed_RNA"/>
</dbReference>
<reference evidence="1" key="2">
    <citation type="journal article" date="2015" name="Fish Shellfish Immunol.">
        <title>Early steps in the European eel (Anguilla anguilla)-Vibrio vulnificus interaction in the gills: Role of the RtxA13 toxin.</title>
        <authorList>
            <person name="Callol A."/>
            <person name="Pajuelo D."/>
            <person name="Ebbesson L."/>
            <person name="Teles M."/>
            <person name="MacKenzie S."/>
            <person name="Amaro C."/>
        </authorList>
    </citation>
    <scope>NUCLEOTIDE SEQUENCE</scope>
</reference>
<proteinExistence type="predicted"/>
<sequence>MTEQFLYVMQEKCCKWLFINTVHTHKARRNKQN</sequence>
<organism evidence="1">
    <name type="scientific">Anguilla anguilla</name>
    <name type="common">European freshwater eel</name>
    <name type="synonym">Muraena anguilla</name>
    <dbReference type="NCBI Taxonomy" id="7936"/>
    <lineage>
        <taxon>Eukaryota</taxon>
        <taxon>Metazoa</taxon>
        <taxon>Chordata</taxon>
        <taxon>Craniata</taxon>
        <taxon>Vertebrata</taxon>
        <taxon>Euteleostomi</taxon>
        <taxon>Actinopterygii</taxon>
        <taxon>Neopterygii</taxon>
        <taxon>Teleostei</taxon>
        <taxon>Anguilliformes</taxon>
        <taxon>Anguillidae</taxon>
        <taxon>Anguilla</taxon>
    </lineage>
</organism>
<dbReference type="AlphaFoldDB" id="A0A0E9WV57"/>